<reference evidence="3" key="1">
    <citation type="submission" date="2013-10" db="EMBL/GenBank/DDBJ databases">
        <title>Genome sequencing of Onchocerca volvulus.</title>
        <authorList>
            <person name="Cotton J."/>
            <person name="Tsai J."/>
            <person name="Stanley E."/>
            <person name="Tracey A."/>
            <person name="Holroyd N."/>
            <person name="Lustigman S."/>
            <person name="Berriman M."/>
        </authorList>
    </citation>
    <scope>NUCLEOTIDE SEQUENCE</scope>
</reference>
<proteinExistence type="predicted"/>
<evidence type="ECO:0000256" key="1">
    <source>
        <dbReference type="SAM" id="MobiDB-lite"/>
    </source>
</evidence>
<evidence type="ECO:0000313" key="3">
    <source>
        <dbReference type="Proteomes" id="UP000024404"/>
    </source>
</evidence>
<dbReference type="OMA" id="FTKNNHR"/>
<reference evidence="2" key="2">
    <citation type="submission" date="2018-02" db="UniProtKB">
        <authorList>
            <consortium name="EnsemblMetazoa"/>
        </authorList>
    </citation>
    <scope>IDENTIFICATION</scope>
</reference>
<protein>
    <submittedName>
        <fullName evidence="2">Uncharacterized protein</fullName>
    </submittedName>
</protein>
<dbReference type="EnsemblMetazoa" id="OVOC3206.1">
    <property type="protein sequence ID" value="OVOC3206.1"/>
    <property type="gene ID" value="WBGene00240015"/>
</dbReference>
<sequence length="68" mass="8000">MADVRPKLRRVVTFTKNNHRWSTTFDESDLRKEEEPKNKDGEKVEIDKNDISDHGSQNMPLKRSETIT</sequence>
<accession>A0A2K6VWZ9</accession>
<keyword evidence="3" id="KW-1185">Reference proteome</keyword>
<dbReference type="EnsemblMetazoa" id="OVOC3206.2">
    <property type="protein sequence ID" value="OVOC3206.2"/>
    <property type="gene ID" value="WBGene00240015"/>
</dbReference>
<name>A0A2K6VWZ9_ONCVO</name>
<dbReference type="AlphaFoldDB" id="A0A2K6VWZ9"/>
<dbReference type="Proteomes" id="UP000024404">
    <property type="component" value="Unassembled WGS sequence"/>
</dbReference>
<dbReference type="EMBL" id="CMVM020000079">
    <property type="status" value="NOT_ANNOTATED_CDS"/>
    <property type="molecule type" value="Genomic_DNA"/>
</dbReference>
<feature type="compositionally biased region" description="Basic and acidic residues" evidence="1">
    <location>
        <begin position="28"/>
        <end position="53"/>
    </location>
</feature>
<organism evidence="2 3">
    <name type="scientific">Onchocerca volvulus</name>
    <dbReference type="NCBI Taxonomy" id="6282"/>
    <lineage>
        <taxon>Eukaryota</taxon>
        <taxon>Metazoa</taxon>
        <taxon>Ecdysozoa</taxon>
        <taxon>Nematoda</taxon>
        <taxon>Chromadorea</taxon>
        <taxon>Rhabditida</taxon>
        <taxon>Spirurina</taxon>
        <taxon>Spiruromorpha</taxon>
        <taxon>Filarioidea</taxon>
        <taxon>Onchocercidae</taxon>
        <taxon>Onchocerca</taxon>
    </lineage>
</organism>
<feature type="region of interest" description="Disordered" evidence="1">
    <location>
        <begin position="23"/>
        <end position="68"/>
    </location>
</feature>
<evidence type="ECO:0000313" key="2">
    <source>
        <dbReference type="EnsemblMetazoa" id="OVOC3206.1"/>
    </source>
</evidence>